<gene>
    <name evidence="1" type="ORF">CMN54_10915</name>
</gene>
<name>A0A2D6YLA2_9DELT</name>
<evidence type="ECO:0000313" key="2">
    <source>
        <dbReference type="Proteomes" id="UP000226525"/>
    </source>
</evidence>
<sequence>KEVFPLSFLRNNIRLVSIKLLIRQMDLLQKNGDGDSDIKIDTSNVFLKLSKIDRISWRPPSLPHFPT</sequence>
<reference evidence="2" key="1">
    <citation type="submission" date="2017-09" db="EMBL/GenBank/DDBJ databases">
        <title>The Reconstruction of 2,631 Draft Metagenome-Assembled Genomes from the Global Oceans.</title>
        <authorList>
            <person name="Tully B.J."/>
            <person name="Graham E.D."/>
            <person name="Heidelberg J.F."/>
        </authorList>
    </citation>
    <scope>NUCLEOTIDE SEQUENCE [LARGE SCALE GENOMIC DNA]</scope>
</reference>
<evidence type="ECO:0000313" key="1">
    <source>
        <dbReference type="EMBL" id="MAH63934.1"/>
    </source>
</evidence>
<accession>A0A2D6YLA2</accession>
<organism evidence="1 2">
    <name type="scientific">SAR324 cluster bacterium</name>
    <dbReference type="NCBI Taxonomy" id="2024889"/>
    <lineage>
        <taxon>Bacteria</taxon>
        <taxon>Deltaproteobacteria</taxon>
        <taxon>SAR324 cluster</taxon>
    </lineage>
</organism>
<proteinExistence type="predicted"/>
<comment type="caution">
    <text evidence="1">The sequence shown here is derived from an EMBL/GenBank/DDBJ whole genome shotgun (WGS) entry which is preliminary data.</text>
</comment>
<protein>
    <submittedName>
        <fullName evidence="1">Uncharacterized protein</fullName>
    </submittedName>
</protein>
<dbReference type="AlphaFoldDB" id="A0A2D6YLA2"/>
<dbReference type="Proteomes" id="UP000226525">
    <property type="component" value="Unassembled WGS sequence"/>
</dbReference>
<feature type="non-terminal residue" evidence="1">
    <location>
        <position position="1"/>
    </location>
</feature>
<dbReference type="EMBL" id="NZEX01000124">
    <property type="protein sequence ID" value="MAH63934.1"/>
    <property type="molecule type" value="Genomic_DNA"/>
</dbReference>